<evidence type="ECO:0000256" key="1">
    <source>
        <dbReference type="SAM" id="MobiDB-lite"/>
    </source>
</evidence>
<organism evidence="2 3">
    <name type="scientific">Dendrobium chrysotoxum</name>
    <name type="common">Orchid</name>
    <dbReference type="NCBI Taxonomy" id="161865"/>
    <lineage>
        <taxon>Eukaryota</taxon>
        <taxon>Viridiplantae</taxon>
        <taxon>Streptophyta</taxon>
        <taxon>Embryophyta</taxon>
        <taxon>Tracheophyta</taxon>
        <taxon>Spermatophyta</taxon>
        <taxon>Magnoliopsida</taxon>
        <taxon>Liliopsida</taxon>
        <taxon>Asparagales</taxon>
        <taxon>Orchidaceae</taxon>
        <taxon>Epidendroideae</taxon>
        <taxon>Malaxideae</taxon>
        <taxon>Dendrobiinae</taxon>
        <taxon>Dendrobium</taxon>
    </lineage>
</organism>
<protein>
    <submittedName>
        <fullName evidence="2">Uncharacterized protein</fullName>
    </submittedName>
</protein>
<dbReference type="EMBL" id="JAGFBR010000017">
    <property type="protein sequence ID" value="KAH0451549.1"/>
    <property type="molecule type" value="Genomic_DNA"/>
</dbReference>
<evidence type="ECO:0000313" key="3">
    <source>
        <dbReference type="Proteomes" id="UP000775213"/>
    </source>
</evidence>
<reference evidence="2 3" key="1">
    <citation type="journal article" date="2021" name="Hortic Res">
        <title>Chromosome-scale assembly of the Dendrobium chrysotoxum genome enhances the understanding of orchid evolution.</title>
        <authorList>
            <person name="Zhang Y."/>
            <person name="Zhang G.Q."/>
            <person name="Zhang D."/>
            <person name="Liu X.D."/>
            <person name="Xu X.Y."/>
            <person name="Sun W.H."/>
            <person name="Yu X."/>
            <person name="Zhu X."/>
            <person name="Wang Z.W."/>
            <person name="Zhao X."/>
            <person name="Zhong W.Y."/>
            <person name="Chen H."/>
            <person name="Yin W.L."/>
            <person name="Huang T."/>
            <person name="Niu S.C."/>
            <person name="Liu Z.J."/>
        </authorList>
    </citation>
    <scope>NUCLEOTIDE SEQUENCE [LARGE SCALE GENOMIC DNA]</scope>
    <source>
        <strain evidence="2">Lindl</strain>
    </source>
</reference>
<sequence length="227" mass="23254">MPAPPAFRTTSPFAARELTPRSQTTILPLTGVQQVFSEWRPAIHADTWEDAAVSEANVSGEGSIHGSRSDGGHPGSDVGDRESSRAAVSCRGGDEYPSLHRSEGANGDGVKVVRYDNAANAKGDDIDAVSDGRVKGGQDVRIKATSGPTDLINGETCFGRHPCGNATCITKGRRRVNVPPSGDGGGMSSMAVGVASRAELCSLVHSATGGLVAAGEVPCADELAITG</sequence>
<accession>A0AAV7G786</accession>
<keyword evidence="3" id="KW-1185">Reference proteome</keyword>
<feature type="region of interest" description="Disordered" evidence="1">
    <location>
        <begin position="55"/>
        <end position="107"/>
    </location>
</feature>
<dbReference type="Proteomes" id="UP000775213">
    <property type="component" value="Unassembled WGS sequence"/>
</dbReference>
<name>A0AAV7G786_DENCH</name>
<proteinExistence type="predicted"/>
<dbReference type="AlphaFoldDB" id="A0AAV7G786"/>
<comment type="caution">
    <text evidence="2">The sequence shown here is derived from an EMBL/GenBank/DDBJ whole genome shotgun (WGS) entry which is preliminary data.</text>
</comment>
<gene>
    <name evidence="2" type="ORF">IEQ34_018848</name>
</gene>
<feature type="compositionally biased region" description="Basic and acidic residues" evidence="1">
    <location>
        <begin position="92"/>
        <end position="103"/>
    </location>
</feature>
<evidence type="ECO:0000313" key="2">
    <source>
        <dbReference type="EMBL" id="KAH0451549.1"/>
    </source>
</evidence>